<reference evidence="1" key="1">
    <citation type="journal article" date="2023" name="G3 (Bethesda)">
        <title>Whole genome assemblies of Zophobas morio and Tenebrio molitor.</title>
        <authorList>
            <person name="Kaur S."/>
            <person name="Stinson S.A."/>
            <person name="diCenzo G.C."/>
        </authorList>
    </citation>
    <scope>NUCLEOTIDE SEQUENCE</scope>
    <source>
        <strain evidence="1">QUZm001</strain>
    </source>
</reference>
<name>A0AA38IT12_9CUCU</name>
<protein>
    <submittedName>
        <fullName evidence="1">Uncharacterized protein</fullName>
    </submittedName>
</protein>
<dbReference type="Proteomes" id="UP001168821">
    <property type="component" value="Unassembled WGS sequence"/>
</dbReference>
<comment type="caution">
    <text evidence="1">The sequence shown here is derived from an EMBL/GenBank/DDBJ whole genome shotgun (WGS) entry which is preliminary data.</text>
</comment>
<organism evidence="1 2">
    <name type="scientific">Zophobas morio</name>
    <dbReference type="NCBI Taxonomy" id="2755281"/>
    <lineage>
        <taxon>Eukaryota</taxon>
        <taxon>Metazoa</taxon>
        <taxon>Ecdysozoa</taxon>
        <taxon>Arthropoda</taxon>
        <taxon>Hexapoda</taxon>
        <taxon>Insecta</taxon>
        <taxon>Pterygota</taxon>
        <taxon>Neoptera</taxon>
        <taxon>Endopterygota</taxon>
        <taxon>Coleoptera</taxon>
        <taxon>Polyphaga</taxon>
        <taxon>Cucujiformia</taxon>
        <taxon>Tenebrionidae</taxon>
        <taxon>Zophobas</taxon>
    </lineage>
</organism>
<evidence type="ECO:0000313" key="1">
    <source>
        <dbReference type="EMBL" id="KAJ3662537.1"/>
    </source>
</evidence>
<proteinExistence type="predicted"/>
<accession>A0AA38IT12</accession>
<dbReference type="AlphaFoldDB" id="A0AA38IT12"/>
<dbReference type="EMBL" id="JALNTZ010000002">
    <property type="protein sequence ID" value="KAJ3662537.1"/>
    <property type="molecule type" value="Genomic_DNA"/>
</dbReference>
<sequence>MTVQITLFLMQMKKNFLSLTILLSLKLAPEFDHTALSKASASGDGQTKKPTTSDFTESLTMSDLLLPTKRLIIGNRYVFSLGFDQMVDFMGPDSGEKDILDLIDKYTKDAEGVVSQLCEVYKVLDHKSIKHKCKKTQRRIKKAIHVYGALDLG</sequence>
<gene>
    <name evidence="1" type="ORF">Zmor_006882</name>
</gene>
<evidence type="ECO:0000313" key="2">
    <source>
        <dbReference type="Proteomes" id="UP001168821"/>
    </source>
</evidence>
<keyword evidence="2" id="KW-1185">Reference proteome</keyword>